<evidence type="ECO:0000259" key="2">
    <source>
        <dbReference type="Pfam" id="PF09044"/>
    </source>
</evidence>
<dbReference type="Gene3D" id="3.30.430.10">
    <property type="entry name" value="Killer Toxin P4, subunit A"/>
    <property type="match status" value="1"/>
</dbReference>
<dbReference type="GO" id="GO:0005576">
    <property type="term" value="C:extracellular region"/>
    <property type="evidence" value="ECO:0007669"/>
    <property type="project" value="InterPro"/>
</dbReference>
<dbReference type="InterPro" id="IPR011329">
    <property type="entry name" value="Killer_tox_Kp4/SMK"/>
</dbReference>
<reference evidence="3 4" key="1">
    <citation type="submission" date="2019-03" db="EMBL/GenBank/DDBJ databases">
        <title>Draft genome sequence of Xylaria hypoxylon DSM 108379, a ubiquitous saprotrophic-parasitic fungi on hardwood.</title>
        <authorList>
            <person name="Buettner E."/>
            <person name="Leonhardt S."/>
            <person name="Gebauer A.M."/>
            <person name="Liers C."/>
            <person name="Hofrichter M."/>
            <person name="Kellner H."/>
        </authorList>
    </citation>
    <scope>NUCLEOTIDE SEQUENCE [LARGE SCALE GENOMIC DNA]</scope>
    <source>
        <strain evidence="3 4">DSM 108379</strain>
    </source>
</reference>
<accession>A0A4Z0Z8U2</accession>
<dbReference type="EMBL" id="SKBN01000001">
    <property type="protein sequence ID" value="TGJ88648.1"/>
    <property type="molecule type" value="Genomic_DNA"/>
</dbReference>
<name>A0A4Z0Z8U2_9PEZI</name>
<dbReference type="Pfam" id="PF09044">
    <property type="entry name" value="Kp4"/>
    <property type="match status" value="1"/>
</dbReference>
<gene>
    <name evidence="3" type="ORF">E0Z10_g144</name>
</gene>
<dbReference type="SUPFAM" id="SSF55221">
    <property type="entry name" value="Yeast killer toxins"/>
    <property type="match status" value="2"/>
</dbReference>
<keyword evidence="4" id="KW-1185">Reference proteome</keyword>
<proteinExistence type="predicted"/>
<evidence type="ECO:0000256" key="1">
    <source>
        <dbReference type="SAM" id="SignalP"/>
    </source>
</evidence>
<comment type="caution">
    <text evidence="3">The sequence shown here is derived from an EMBL/GenBank/DDBJ whole genome shotgun (WGS) entry which is preliminary data.</text>
</comment>
<protein>
    <recommendedName>
        <fullName evidence="2">Killer toxin Kp4 domain-containing protein</fullName>
    </recommendedName>
</protein>
<evidence type="ECO:0000313" key="4">
    <source>
        <dbReference type="Proteomes" id="UP000297716"/>
    </source>
</evidence>
<keyword evidence="1" id="KW-0732">Signal</keyword>
<sequence length="195" mass="19730">MPSPMMNIIFTVASLLAPALALPAQVSPNPADPLNPRALGINCRGSGLCPLATIENHTGVRILQLWHDVLAATDKDPNTVYGPGEHIVCVGTSVSITIGASASAEVEGLGGELSLSSEISLGTGGVCLFPQGASLTLAQIRDLVDALGNHGCSTCGSVPIHFVDQGSNDPSPGILTSNYVGNPFCGGNCISSVGN</sequence>
<feature type="domain" description="Killer toxin Kp4" evidence="2">
    <location>
        <begin position="37"/>
        <end position="180"/>
    </location>
</feature>
<feature type="chain" id="PRO_5021504932" description="Killer toxin Kp4 domain-containing protein" evidence="1">
    <location>
        <begin position="22"/>
        <end position="195"/>
    </location>
</feature>
<feature type="signal peptide" evidence="1">
    <location>
        <begin position="1"/>
        <end position="21"/>
    </location>
</feature>
<dbReference type="InterPro" id="IPR015131">
    <property type="entry name" value="Killer_tox_Kp4"/>
</dbReference>
<dbReference type="AlphaFoldDB" id="A0A4Z0Z8U2"/>
<organism evidence="3 4">
    <name type="scientific">Xylaria hypoxylon</name>
    <dbReference type="NCBI Taxonomy" id="37992"/>
    <lineage>
        <taxon>Eukaryota</taxon>
        <taxon>Fungi</taxon>
        <taxon>Dikarya</taxon>
        <taxon>Ascomycota</taxon>
        <taxon>Pezizomycotina</taxon>
        <taxon>Sordariomycetes</taxon>
        <taxon>Xylariomycetidae</taxon>
        <taxon>Xylariales</taxon>
        <taxon>Xylariaceae</taxon>
        <taxon>Xylaria</taxon>
    </lineage>
</organism>
<dbReference type="Proteomes" id="UP000297716">
    <property type="component" value="Unassembled WGS sequence"/>
</dbReference>
<evidence type="ECO:0000313" key="3">
    <source>
        <dbReference type="EMBL" id="TGJ88648.1"/>
    </source>
</evidence>
<dbReference type="OrthoDB" id="4177994at2759"/>
<dbReference type="STRING" id="37992.A0A4Z0Z8U2"/>